<keyword evidence="2" id="KW-1185">Reference proteome</keyword>
<proteinExistence type="predicted"/>
<dbReference type="Proteomes" id="UP000265520">
    <property type="component" value="Unassembled WGS sequence"/>
</dbReference>
<dbReference type="EMBL" id="LXQA010139553">
    <property type="protein sequence ID" value="MCI24102.1"/>
    <property type="molecule type" value="Genomic_DNA"/>
</dbReference>
<evidence type="ECO:0008006" key="3">
    <source>
        <dbReference type="Google" id="ProtNLM"/>
    </source>
</evidence>
<reference evidence="1 2" key="1">
    <citation type="journal article" date="2018" name="Front. Plant Sci.">
        <title>Red Clover (Trifolium pratense) and Zigzag Clover (T. medium) - A Picture of Genomic Similarities and Differences.</title>
        <authorList>
            <person name="Dluhosova J."/>
            <person name="Istvanek J."/>
            <person name="Nedelnik J."/>
            <person name="Repkova J."/>
        </authorList>
    </citation>
    <scope>NUCLEOTIDE SEQUENCE [LARGE SCALE GENOMIC DNA]</scope>
    <source>
        <strain evidence="2">cv. 10/8</strain>
        <tissue evidence="1">Leaf</tissue>
    </source>
</reference>
<name>A0A392QJR8_9FABA</name>
<evidence type="ECO:0000313" key="1">
    <source>
        <dbReference type="EMBL" id="MCI24102.1"/>
    </source>
</evidence>
<protein>
    <recommendedName>
        <fullName evidence="3">LINE-1 reverse transcriptase like</fullName>
    </recommendedName>
</protein>
<organism evidence="1 2">
    <name type="scientific">Trifolium medium</name>
    <dbReference type="NCBI Taxonomy" id="97028"/>
    <lineage>
        <taxon>Eukaryota</taxon>
        <taxon>Viridiplantae</taxon>
        <taxon>Streptophyta</taxon>
        <taxon>Embryophyta</taxon>
        <taxon>Tracheophyta</taxon>
        <taxon>Spermatophyta</taxon>
        <taxon>Magnoliopsida</taxon>
        <taxon>eudicotyledons</taxon>
        <taxon>Gunneridae</taxon>
        <taxon>Pentapetalae</taxon>
        <taxon>rosids</taxon>
        <taxon>fabids</taxon>
        <taxon>Fabales</taxon>
        <taxon>Fabaceae</taxon>
        <taxon>Papilionoideae</taxon>
        <taxon>50 kb inversion clade</taxon>
        <taxon>NPAAA clade</taxon>
        <taxon>Hologalegina</taxon>
        <taxon>IRL clade</taxon>
        <taxon>Trifolieae</taxon>
        <taxon>Trifolium</taxon>
    </lineage>
</organism>
<accession>A0A392QJR8</accession>
<sequence length="150" mass="17665">MEGRRKLFGDLWRLLKSKEVLLFQKSRVKWLKEGDSNSKYFHSCLKSRSRRNTISCLKVGDRWLDTSSEIVNEVTQFFKIHFSYVHWARPTVDLVEFPCISEGENLMLMAPFRLEEIEDVVRMCDGNKSPGPDGFNFAFIKSFWYLLKGE</sequence>
<evidence type="ECO:0000313" key="2">
    <source>
        <dbReference type="Proteomes" id="UP000265520"/>
    </source>
</evidence>
<feature type="non-terminal residue" evidence="1">
    <location>
        <position position="150"/>
    </location>
</feature>
<dbReference type="AlphaFoldDB" id="A0A392QJR8"/>
<comment type="caution">
    <text evidence="1">The sequence shown here is derived from an EMBL/GenBank/DDBJ whole genome shotgun (WGS) entry which is preliminary data.</text>
</comment>